<accession>A0A426XEI5</accession>
<protein>
    <submittedName>
        <fullName evidence="2">Uncharacterized protein</fullName>
    </submittedName>
</protein>
<comment type="caution">
    <text evidence="2">The sequence shown here is derived from an EMBL/GenBank/DDBJ whole genome shotgun (WGS) entry which is preliminary data.</text>
</comment>
<organism evidence="2 3">
    <name type="scientific">Ensete ventricosum</name>
    <name type="common">Abyssinian banana</name>
    <name type="synonym">Musa ensete</name>
    <dbReference type="NCBI Taxonomy" id="4639"/>
    <lineage>
        <taxon>Eukaryota</taxon>
        <taxon>Viridiplantae</taxon>
        <taxon>Streptophyta</taxon>
        <taxon>Embryophyta</taxon>
        <taxon>Tracheophyta</taxon>
        <taxon>Spermatophyta</taxon>
        <taxon>Magnoliopsida</taxon>
        <taxon>Liliopsida</taxon>
        <taxon>Zingiberales</taxon>
        <taxon>Musaceae</taxon>
        <taxon>Ensete</taxon>
    </lineage>
</organism>
<dbReference type="Proteomes" id="UP000287651">
    <property type="component" value="Unassembled WGS sequence"/>
</dbReference>
<name>A0A426XEI5_ENSVE</name>
<proteinExistence type="predicted"/>
<reference evidence="2 3" key="1">
    <citation type="journal article" date="2014" name="Agronomy (Basel)">
        <title>A Draft Genome Sequence for Ensete ventricosum, the Drought-Tolerant Tree Against Hunger.</title>
        <authorList>
            <person name="Harrison J."/>
            <person name="Moore K.A."/>
            <person name="Paszkiewicz K."/>
            <person name="Jones T."/>
            <person name="Grant M."/>
            <person name="Ambacheew D."/>
            <person name="Muzemil S."/>
            <person name="Studholme D.J."/>
        </authorList>
    </citation>
    <scope>NUCLEOTIDE SEQUENCE [LARGE SCALE GENOMIC DNA]</scope>
</reference>
<evidence type="ECO:0000313" key="2">
    <source>
        <dbReference type="EMBL" id="RRT37888.1"/>
    </source>
</evidence>
<dbReference type="EMBL" id="AMZH03021775">
    <property type="protein sequence ID" value="RRT37888.1"/>
    <property type="molecule type" value="Genomic_DNA"/>
</dbReference>
<feature type="compositionally biased region" description="Basic and acidic residues" evidence="1">
    <location>
        <begin position="28"/>
        <end position="38"/>
    </location>
</feature>
<gene>
    <name evidence="2" type="ORF">B296_00052001</name>
</gene>
<feature type="region of interest" description="Disordered" evidence="1">
    <location>
        <begin position="1"/>
        <end position="47"/>
    </location>
</feature>
<sequence>MGTLLEGDERPDDADEAGVGVGVADQLPPHHDQDEPRHDARRWHRRHPREPRLGWSLDLVVDGVVPAVVSFVSEAEVVPLQAVRRVLLPPLH</sequence>
<evidence type="ECO:0000313" key="3">
    <source>
        <dbReference type="Proteomes" id="UP000287651"/>
    </source>
</evidence>
<evidence type="ECO:0000256" key="1">
    <source>
        <dbReference type="SAM" id="MobiDB-lite"/>
    </source>
</evidence>
<dbReference type="AlphaFoldDB" id="A0A426XEI5"/>